<feature type="binding site" evidence="5">
    <location>
        <position position="180"/>
    </location>
    <ligand>
        <name>NADP(+)</name>
        <dbReference type="ChEBI" id="CHEBI:58349"/>
    </ligand>
</feature>
<dbReference type="Gene3D" id="3.90.25.10">
    <property type="entry name" value="UDP-galactose 4-epimerase, domain 1"/>
    <property type="match status" value="1"/>
</dbReference>
<comment type="caution">
    <text evidence="5">Lacks conserved residue(s) required for the propagation of feature annotation.</text>
</comment>
<dbReference type="Pfam" id="PF01370">
    <property type="entry name" value="Epimerase"/>
    <property type="match status" value="1"/>
</dbReference>
<feature type="domain" description="NAD-dependent epimerase/dehydratase" evidence="6">
    <location>
        <begin position="8"/>
        <end position="239"/>
    </location>
</feature>
<evidence type="ECO:0000256" key="1">
    <source>
        <dbReference type="ARBA" id="ARBA00005959"/>
    </source>
</evidence>
<evidence type="ECO:0000259" key="6">
    <source>
        <dbReference type="Pfam" id="PF01370"/>
    </source>
</evidence>
<dbReference type="PANTHER" id="PTHR43238:SF1">
    <property type="entry name" value="GDP-L-FUCOSE SYNTHASE"/>
    <property type="match status" value="1"/>
</dbReference>
<gene>
    <name evidence="5" type="primary">fcl</name>
    <name evidence="7" type="ORF">FDP25_03520</name>
</gene>
<feature type="site" description="Important for catalytic activity" evidence="5">
    <location>
        <position position="109"/>
    </location>
</feature>
<feature type="binding site" evidence="5">
    <location>
        <begin position="11"/>
        <end position="17"/>
    </location>
    <ligand>
        <name>NADP(+)</name>
        <dbReference type="ChEBI" id="CHEBI:58349"/>
    </ligand>
</feature>
<dbReference type="Gene3D" id="3.40.50.720">
    <property type="entry name" value="NAD(P)-binding Rossmann-like Domain"/>
    <property type="match status" value="1"/>
</dbReference>
<feature type="site" description="Important for catalytic activity" evidence="5">
    <location>
        <position position="107"/>
    </location>
</feature>
<keyword evidence="2 5" id="KW-0521">NADP</keyword>
<evidence type="ECO:0000256" key="3">
    <source>
        <dbReference type="ARBA" id="ARBA00023002"/>
    </source>
</evidence>
<sequence>MSDTPRLLLTGGGGMVGRNIRAHPTAQGWEVLAPTRAELDLTHPQAVAEYIAAAKPDLIIHAAGRVGGIHANMANPVAFLDDNAMIGRNVIMGAWRGGVRNLLNLASTCMYPRAAENPLREEMILTAPLEPTNEGYALAKIMAMRLCEYIRREDMDAQYKTLIPCNLYGLYDSFDPARSHLVPAIIHKVHEARESGAESVEIWGDGTARREFMFAGDLADAIWTAAGDMAALPDAMNIGLGHDHTINDYYATVADVIGWTGDFTHDLSKPTGMKQKLCSVERQTAWGWSAPTSLRDGIARTYQHYLEQLST</sequence>
<dbReference type="RefSeq" id="WP_154148984.1">
    <property type="nucleotide sequence ID" value="NZ_SZWE01000001.1"/>
</dbReference>
<evidence type="ECO:0000256" key="5">
    <source>
        <dbReference type="HAMAP-Rule" id="MF_00956"/>
    </source>
</evidence>
<reference evidence="7 8" key="1">
    <citation type="submission" date="2019-05" db="EMBL/GenBank/DDBJ databases">
        <title>Roseovarius bejariae sp. nov., a moderately halophylic bacterium isolated from a saline soil in Rambla Salada (Murcia).</title>
        <authorList>
            <person name="Castro D.J."/>
            <person name="Gomez-Altuve A."/>
            <person name="Reina J.C."/>
            <person name="Rodriguez M."/>
            <person name="Sampedro I."/>
            <person name="Llamas I."/>
            <person name="Martinez-Checa F."/>
        </authorList>
    </citation>
    <scope>NUCLEOTIDE SEQUENCE [LARGE SCALE GENOMIC DNA]</scope>
    <source>
        <strain evidence="7 8">A21</strain>
    </source>
</reference>
<dbReference type="HAMAP" id="MF_00956">
    <property type="entry name" value="GDP_fucose_synth"/>
    <property type="match status" value="1"/>
</dbReference>
<dbReference type="SUPFAM" id="SSF51735">
    <property type="entry name" value="NAD(P)-binding Rossmann-fold domains"/>
    <property type="match status" value="1"/>
</dbReference>
<dbReference type="GO" id="GO:0016853">
    <property type="term" value="F:isomerase activity"/>
    <property type="evidence" value="ECO:0007669"/>
    <property type="project" value="UniProtKB-KW"/>
</dbReference>
<dbReference type="CDD" id="cd05239">
    <property type="entry name" value="GDP_FS_SDR_e"/>
    <property type="match status" value="1"/>
</dbReference>
<protein>
    <recommendedName>
        <fullName evidence="5">GDP-L-fucose synthase</fullName>
        <ecNumber evidence="5">1.1.1.271</ecNumber>
    </recommendedName>
    <alternativeName>
        <fullName evidence="5">GDP-4-keto-6-deoxy-D-mannose-3,5-epimerase-4-reductase</fullName>
    </alternativeName>
</protein>
<name>A0A844CM03_9RHOB</name>
<feature type="binding site" evidence="5">
    <location>
        <position position="203"/>
    </location>
    <ligand>
        <name>substrate</name>
    </ligand>
</feature>
<dbReference type="InterPro" id="IPR028614">
    <property type="entry name" value="GDP_fucose/colitose_synth"/>
</dbReference>
<dbReference type="GO" id="GO:0050577">
    <property type="term" value="F:GDP-L-fucose synthase activity"/>
    <property type="evidence" value="ECO:0007669"/>
    <property type="project" value="UniProtKB-UniRule"/>
</dbReference>
<comment type="caution">
    <text evidence="7">The sequence shown here is derived from an EMBL/GenBank/DDBJ whole genome shotgun (WGS) entry which is preliminary data.</text>
</comment>
<dbReference type="AlphaFoldDB" id="A0A844CM03"/>
<evidence type="ECO:0000313" key="8">
    <source>
        <dbReference type="Proteomes" id="UP000564704"/>
    </source>
</evidence>
<keyword evidence="5" id="KW-0511">Multifunctional enzyme</keyword>
<keyword evidence="3 5" id="KW-0560">Oxidoreductase</keyword>
<dbReference type="InterPro" id="IPR036291">
    <property type="entry name" value="NAD(P)-bd_dom_sf"/>
</dbReference>
<organism evidence="7 8">
    <name type="scientific">Roseovarius bejariae</name>
    <dbReference type="NCBI Taxonomy" id="2576383"/>
    <lineage>
        <taxon>Bacteria</taxon>
        <taxon>Pseudomonadati</taxon>
        <taxon>Pseudomonadota</taxon>
        <taxon>Alphaproteobacteria</taxon>
        <taxon>Rhodobacterales</taxon>
        <taxon>Roseobacteraceae</taxon>
        <taxon>Roseovarius</taxon>
    </lineage>
</organism>
<dbReference type="GO" id="GO:0042351">
    <property type="term" value="P:'de novo' GDP-L-fucose biosynthetic process"/>
    <property type="evidence" value="ECO:0007669"/>
    <property type="project" value="UniProtKB-UniRule"/>
</dbReference>
<proteinExistence type="inferred from homology"/>
<dbReference type="GO" id="GO:0070401">
    <property type="term" value="F:NADP+ binding"/>
    <property type="evidence" value="ECO:0007669"/>
    <property type="project" value="UniProtKB-UniRule"/>
</dbReference>
<feature type="binding site" evidence="5">
    <location>
        <begin position="105"/>
        <end position="108"/>
    </location>
    <ligand>
        <name>NADP(+)</name>
        <dbReference type="ChEBI" id="CHEBI:58349"/>
    </ligand>
</feature>
<feature type="binding site" evidence="5">
    <location>
        <position position="210"/>
    </location>
    <ligand>
        <name>substrate</name>
    </ligand>
</feature>
<dbReference type="UniPathway" id="UPA00128">
    <property type="reaction ID" value="UER00191"/>
</dbReference>
<evidence type="ECO:0000256" key="2">
    <source>
        <dbReference type="ARBA" id="ARBA00022857"/>
    </source>
</evidence>
<comment type="function">
    <text evidence="5">Catalyzes the two-step NADP-dependent conversion of GDP-4-dehydro-6-deoxy-D-mannose to GDP-fucose, involving an epimerase and a reductase reaction.</text>
</comment>
<dbReference type="EMBL" id="SZWE01000001">
    <property type="protein sequence ID" value="MRU14495.1"/>
    <property type="molecule type" value="Genomic_DNA"/>
</dbReference>
<dbReference type="EC" id="1.1.1.271" evidence="5"/>
<evidence type="ECO:0000313" key="7">
    <source>
        <dbReference type="EMBL" id="MRU14495.1"/>
    </source>
</evidence>
<evidence type="ECO:0000256" key="4">
    <source>
        <dbReference type="ARBA" id="ARBA00023235"/>
    </source>
</evidence>
<comment type="similarity">
    <text evidence="1 5">Belongs to the NAD(P)-dependent epimerase/dehydratase family. Fucose synthase subfamily.</text>
</comment>
<keyword evidence="4 5" id="KW-0413">Isomerase</keyword>
<feature type="active site" description="Proton donor/acceptor" evidence="5">
    <location>
        <position position="136"/>
    </location>
</feature>
<comment type="catalytic activity">
    <reaction evidence="5">
        <text>GDP-beta-L-fucose + NADP(+) = GDP-4-dehydro-alpha-D-rhamnose + NADPH + H(+)</text>
        <dbReference type="Rhea" id="RHEA:18885"/>
        <dbReference type="ChEBI" id="CHEBI:15378"/>
        <dbReference type="ChEBI" id="CHEBI:57273"/>
        <dbReference type="ChEBI" id="CHEBI:57783"/>
        <dbReference type="ChEBI" id="CHEBI:57964"/>
        <dbReference type="ChEBI" id="CHEBI:58349"/>
        <dbReference type="EC" id="1.1.1.271"/>
    </reaction>
</comment>
<feature type="binding site" evidence="5">
    <location>
        <position position="140"/>
    </location>
    <ligand>
        <name>NADP(+)</name>
        <dbReference type="ChEBI" id="CHEBI:58349"/>
    </ligand>
</feature>
<feature type="binding site" evidence="5">
    <location>
        <position position="188"/>
    </location>
    <ligand>
        <name>substrate</name>
    </ligand>
</feature>
<feature type="binding site" evidence="5">
    <location>
        <begin position="164"/>
        <end position="167"/>
    </location>
    <ligand>
        <name>NADP(+)</name>
        <dbReference type="ChEBI" id="CHEBI:58349"/>
    </ligand>
</feature>
<dbReference type="InterPro" id="IPR001509">
    <property type="entry name" value="Epimerase_deHydtase"/>
</dbReference>
<dbReference type="PANTHER" id="PTHR43238">
    <property type="entry name" value="GDP-L-FUCOSE SYNTHASE"/>
    <property type="match status" value="1"/>
</dbReference>
<dbReference type="OrthoDB" id="9811425at2"/>
<comment type="pathway">
    <text evidence="5">Nucleotide-sugar biosynthesis; GDP-L-fucose biosynthesis via de novo pathway; GDP-L-fucose from GDP-alpha-D-mannose: step 2/2.</text>
</comment>
<keyword evidence="8" id="KW-1185">Reference proteome</keyword>
<accession>A0A844CM03</accession>
<dbReference type="Proteomes" id="UP000564704">
    <property type="component" value="Unassembled WGS sequence"/>
</dbReference>